<protein>
    <submittedName>
        <fullName evidence="2">Uncharacterized protein</fullName>
    </submittedName>
</protein>
<accession>A0ABN7ZJH1</accession>
<evidence type="ECO:0000256" key="1">
    <source>
        <dbReference type="SAM" id="MobiDB-lite"/>
    </source>
</evidence>
<sequence length="65" mass="7110">MTQTNEDDVDPNAPTNRQLKLKSVEMQVRRKGDGELVMQLDALAAISDKGQAIDGIQKLMAQLNG</sequence>
<evidence type="ECO:0000313" key="3">
    <source>
        <dbReference type="Proteomes" id="UP000706525"/>
    </source>
</evidence>
<feature type="compositionally biased region" description="Acidic residues" evidence="1">
    <location>
        <begin position="1"/>
        <end position="10"/>
    </location>
</feature>
<gene>
    <name evidence="2" type="ORF">LMG32289_05551</name>
</gene>
<evidence type="ECO:0000313" key="2">
    <source>
        <dbReference type="EMBL" id="CAG9184182.1"/>
    </source>
</evidence>
<name>A0ABN7ZJH1_9BURK</name>
<feature type="region of interest" description="Disordered" evidence="1">
    <location>
        <begin position="1"/>
        <end position="21"/>
    </location>
</feature>
<comment type="caution">
    <text evidence="2">The sequence shown here is derived from an EMBL/GenBank/DDBJ whole genome shotgun (WGS) entry which is preliminary data.</text>
</comment>
<dbReference type="Proteomes" id="UP000706525">
    <property type="component" value="Unassembled WGS sequence"/>
</dbReference>
<organism evidence="2 3">
    <name type="scientific">Cupriavidus pampae</name>
    <dbReference type="NCBI Taxonomy" id="659251"/>
    <lineage>
        <taxon>Bacteria</taxon>
        <taxon>Pseudomonadati</taxon>
        <taxon>Pseudomonadota</taxon>
        <taxon>Betaproteobacteria</taxon>
        <taxon>Burkholderiales</taxon>
        <taxon>Burkholderiaceae</taxon>
        <taxon>Cupriavidus</taxon>
    </lineage>
</organism>
<proteinExistence type="predicted"/>
<dbReference type="RefSeq" id="WP_223994206.1">
    <property type="nucleotide sequence ID" value="NZ_CAJZAG010000012.1"/>
</dbReference>
<keyword evidence="3" id="KW-1185">Reference proteome</keyword>
<dbReference type="EMBL" id="CAJZAG010000012">
    <property type="protein sequence ID" value="CAG9184182.1"/>
    <property type="molecule type" value="Genomic_DNA"/>
</dbReference>
<reference evidence="2 3" key="1">
    <citation type="submission" date="2021-08" db="EMBL/GenBank/DDBJ databases">
        <authorList>
            <person name="Peeters C."/>
        </authorList>
    </citation>
    <scope>NUCLEOTIDE SEQUENCE [LARGE SCALE GENOMIC DNA]</scope>
    <source>
        <strain evidence="2 3">LMG 32289</strain>
    </source>
</reference>